<dbReference type="Pfam" id="PF11140">
    <property type="entry name" value="DUF2913"/>
    <property type="match status" value="1"/>
</dbReference>
<dbReference type="Proteomes" id="UP000281332">
    <property type="component" value="Unassembled WGS sequence"/>
</dbReference>
<gene>
    <name evidence="1" type="ORF">BBB56_22675</name>
</gene>
<reference evidence="1 2" key="1">
    <citation type="submission" date="2018-11" db="EMBL/GenBank/DDBJ databases">
        <title>Whole genome sequencing of Pantoea sp. RIT388.</title>
        <authorList>
            <person name="Gan H.M."/>
            <person name="Hudson A.O."/>
        </authorList>
    </citation>
    <scope>NUCLEOTIDE SEQUENCE [LARGE SCALE GENOMIC DNA]</scope>
    <source>
        <strain evidence="1 2">RIT388</strain>
    </source>
</reference>
<evidence type="ECO:0000313" key="2">
    <source>
        <dbReference type="Proteomes" id="UP000281332"/>
    </source>
</evidence>
<protein>
    <submittedName>
        <fullName evidence="1">DUF2913 family protein</fullName>
    </submittedName>
</protein>
<organism evidence="1 2">
    <name type="scientific">Candidatus Pantoea deserta</name>
    <dbReference type="NCBI Taxonomy" id="1869313"/>
    <lineage>
        <taxon>Bacteria</taxon>
        <taxon>Pseudomonadati</taxon>
        <taxon>Pseudomonadota</taxon>
        <taxon>Gammaproteobacteria</taxon>
        <taxon>Enterobacterales</taxon>
        <taxon>Erwiniaceae</taxon>
        <taxon>Pantoea</taxon>
    </lineage>
</organism>
<dbReference type="AlphaFoldDB" id="A0A3N4NNR2"/>
<dbReference type="EMBL" id="RMVG01000032">
    <property type="protein sequence ID" value="RPD93199.1"/>
    <property type="molecule type" value="Genomic_DNA"/>
</dbReference>
<name>A0A3N4NNR2_9GAMM</name>
<keyword evidence="2" id="KW-1185">Reference proteome</keyword>
<proteinExistence type="predicted"/>
<dbReference type="RefSeq" id="WP_123803137.1">
    <property type="nucleotide sequence ID" value="NZ_RMVG01000032.1"/>
</dbReference>
<sequence length="198" mass="22391">MPLTEKSGHLAWCALIALALARKDGTVRSAAQENLFLTRWLASAQKQRRFSRDVAPDIDWLLKQGRQYGVKAQLAGKLDYLWQSCSGTLTEQNALGRLTFVMEAAKDMGWIYRLLTDREWSGRYAINLNSSVNGIYVSQISLAEAFDPEGRQVKPLMARLTGSVAGLEQLFDRCGWKLVAERNEDFKNLFTLTTENNR</sequence>
<dbReference type="InterPro" id="IPR021316">
    <property type="entry name" value="DUF2913"/>
</dbReference>
<dbReference type="OrthoDB" id="6590152at2"/>
<accession>A0A3N4NNR2</accession>
<evidence type="ECO:0000313" key="1">
    <source>
        <dbReference type="EMBL" id="RPD93199.1"/>
    </source>
</evidence>
<comment type="caution">
    <text evidence="1">The sequence shown here is derived from an EMBL/GenBank/DDBJ whole genome shotgun (WGS) entry which is preliminary data.</text>
</comment>